<evidence type="ECO:0000256" key="1">
    <source>
        <dbReference type="ARBA" id="ARBA00004418"/>
    </source>
</evidence>
<accession>A0A6B2QXU4</accession>
<evidence type="ECO:0000256" key="7">
    <source>
        <dbReference type="SAM" id="SignalP"/>
    </source>
</evidence>
<sequence>MKSKRNLSAFAGAMTLSLGAFLGGSAQAQTEIQWWHAMGGALGEWVNDLAKDFNASQTTYKVVPTFKGTYDEAMTAAIAAFRAGNAPHILQVFEVGTATMMASKGAIQPVAGVMKSAGAPFDPNAYVPAVAGYYTAPNGEMLSFPFNSSTTVFHYNKDAFKAAGLDPEKPPVTWPEVMAAAAKLKASGHACPFTTSWVSWTQLESFSAWHNTEFASKGNGMQGTDARLTFNSPLHVKHIENLAQMAKKGEFVYKGRGNAADAVFVSGECAMITGSSALYGNIKRNAKFASGISTLPYYADVQGAPQNTVIGGASLWVMSGKKADDYKGVAQFFAFLSKPEEAAKSHQRTGYLPLTIASFELTDKSGFYKQNPGTEVAVTQMIRKTTDKSRGIRLGNFVQIRTIIDEELEQVWSGKVAPKVALDNAVKRGNEQLERFQKANSR</sequence>
<evidence type="ECO:0000256" key="6">
    <source>
        <dbReference type="ARBA" id="ARBA00022729"/>
    </source>
</evidence>
<evidence type="ECO:0000313" key="8">
    <source>
        <dbReference type="EMBL" id="NDY82841.1"/>
    </source>
</evidence>
<keyword evidence="6 7" id="KW-0732">Signal</keyword>
<evidence type="ECO:0000256" key="4">
    <source>
        <dbReference type="ARBA" id="ARBA00017470"/>
    </source>
</evidence>
<evidence type="ECO:0000256" key="3">
    <source>
        <dbReference type="ARBA" id="ARBA00011557"/>
    </source>
</evidence>
<gene>
    <name evidence="8" type="primary">ugpB</name>
    <name evidence="8" type="ORF">G3I67_06310</name>
</gene>
<evidence type="ECO:0000256" key="2">
    <source>
        <dbReference type="ARBA" id="ARBA00008520"/>
    </source>
</evidence>
<comment type="caution">
    <text evidence="8">The sequence shown here is derived from an EMBL/GenBank/DDBJ whole genome shotgun (WGS) entry which is preliminary data.</text>
</comment>
<proteinExistence type="inferred from homology"/>
<comment type="similarity">
    <text evidence="2">Belongs to the bacterial solute-binding protein 1 family.</text>
</comment>
<dbReference type="AlphaFoldDB" id="A0A6B2QXU4"/>
<dbReference type="PANTHER" id="PTHR43649">
    <property type="entry name" value="ARABINOSE-BINDING PROTEIN-RELATED"/>
    <property type="match status" value="1"/>
</dbReference>
<dbReference type="Gene3D" id="3.40.190.10">
    <property type="entry name" value="Periplasmic binding protein-like II"/>
    <property type="match status" value="2"/>
</dbReference>
<dbReference type="SUPFAM" id="SSF53850">
    <property type="entry name" value="Periplasmic binding protein-like II"/>
    <property type="match status" value="1"/>
</dbReference>
<comment type="subunit">
    <text evidence="3">The complex is composed of two ATP-binding proteins (UgpC), two transmembrane proteins (UgpA and UgpE) and a solute-binding protein (UgpB).</text>
</comment>
<keyword evidence="5" id="KW-0813">Transport</keyword>
<dbReference type="PANTHER" id="PTHR43649:SF31">
    <property type="entry name" value="SN-GLYCEROL-3-PHOSPHATE-BINDING PERIPLASMIC PROTEIN UGPB"/>
    <property type="match status" value="1"/>
</dbReference>
<feature type="chain" id="PRO_5025452533" description="sn-glycerol-3-phosphate-binding periplasmic protein UgpB" evidence="7">
    <location>
        <begin position="29"/>
        <end position="442"/>
    </location>
</feature>
<dbReference type="InterPro" id="IPR006059">
    <property type="entry name" value="SBP"/>
</dbReference>
<dbReference type="GO" id="GO:0042597">
    <property type="term" value="C:periplasmic space"/>
    <property type="evidence" value="ECO:0007669"/>
    <property type="project" value="UniProtKB-SubCell"/>
</dbReference>
<dbReference type="RefSeq" id="WP_163652685.1">
    <property type="nucleotide sequence ID" value="NZ_JAAGRN010000003.1"/>
</dbReference>
<name>A0A6B2QXU4_9BURK</name>
<protein>
    <recommendedName>
        <fullName evidence="4">sn-glycerol-3-phosphate-binding periplasmic protein UgpB</fullName>
    </recommendedName>
</protein>
<dbReference type="Pfam" id="PF13416">
    <property type="entry name" value="SBP_bac_8"/>
    <property type="match status" value="1"/>
</dbReference>
<dbReference type="InterPro" id="IPR050490">
    <property type="entry name" value="Bact_solute-bd_prot1"/>
</dbReference>
<dbReference type="CDD" id="cd14748">
    <property type="entry name" value="PBP2_UgpB"/>
    <property type="match status" value="1"/>
</dbReference>
<dbReference type="NCBIfam" id="NF008211">
    <property type="entry name" value="PRK10974.1"/>
    <property type="match status" value="1"/>
</dbReference>
<reference evidence="8" key="1">
    <citation type="submission" date="2020-02" db="EMBL/GenBank/DDBJ databases">
        <authorList>
            <person name="Chen W.-M."/>
        </authorList>
    </citation>
    <scope>NUCLEOTIDE SEQUENCE</scope>
    <source>
        <strain evidence="8">NBD-18</strain>
    </source>
</reference>
<feature type="signal peptide" evidence="7">
    <location>
        <begin position="1"/>
        <end position="28"/>
    </location>
</feature>
<evidence type="ECO:0000256" key="5">
    <source>
        <dbReference type="ARBA" id="ARBA00022448"/>
    </source>
</evidence>
<dbReference type="EMBL" id="JAAGRN010000003">
    <property type="protein sequence ID" value="NDY82841.1"/>
    <property type="molecule type" value="Genomic_DNA"/>
</dbReference>
<organism evidence="8">
    <name type="scientific">Sheuella amnicola</name>
    <dbReference type="NCBI Taxonomy" id="2707330"/>
    <lineage>
        <taxon>Bacteria</taxon>
        <taxon>Pseudomonadati</taxon>
        <taxon>Pseudomonadota</taxon>
        <taxon>Betaproteobacteria</taxon>
        <taxon>Burkholderiales</taxon>
        <taxon>Alcaligenaceae</taxon>
        <taxon>Sheuella</taxon>
    </lineage>
</organism>
<comment type="subcellular location">
    <subcellularLocation>
        <location evidence="1">Periplasm</location>
    </subcellularLocation>
</comment>